<evidence type="ECO:0000256" key="3">
    <source>
        <dbReference type="ARBA" id="ARBA00022679"/>
    </source>
</evidence>
<keyword evidence="3" id="KW-0808">Transferase</keyword>
<evidence type="ECO:0000256" key="8">
    <source>
        <dbReference type="ARBA" id="ARBA00048743"/>
    </source>
</evidence>
<dbReference type="CDD" id="cd01672">
    <property type="entry name" value="TMPK"/>
    <property type="match status" value="1"/>
</dbReference>
<name>A0A0F9XYR3_9ZZZZ</name>
<comment type="similarity">
    <text evidence="1">Belongs to the thymidylate kinase family.</text>
</comment>
<dbReference type="InterPro" id="IPR039430">
    <property type="entry name" value="Thymidylate_kin-like_dom"/>
</dbReference>
<gene>
    <name evidence="10" type="ORF">LCGC14_0084490</name>
</gene>
<evidence type="ECO:0000256" key="5">
    <source>
        <dbReference type="ARBA" id="ARBA00022741"/>
    </source>
</evidence>
<dbReference type="EC" id="2.7.4.9" evidence="2"/>
<dbReference type="SUPFAM" id="SSF52540">
    <property type="entry name" value="P-loop containing nucleoside triphosphate hydrolases"/>
    <property type="match status" value="1"/>
</dbReference>
<evidence type="ECO:0000256" key="6">
    <source>
        <dbReference type="ARBA" id="ARBA00022777"/>
    </source>
</evidence>
<protein>
    <recommendedName>
        <fullName evidence="2">dTMP kinase</fullName>
        <ecNumber evidence="2">2.7.4.9</ecNumber>
    </recommendedName>
</protein>
<dbReference type="GO" id="GO:0005829">
    <property type="term" value="C:cytosol"/>
    <property type="evidence" value="ECO:0007669"/>
    <property type="project" value="TreeGrafter"/>
</dbReference>
<evidence type="ECO:0000256" key="7">
    <source>
        <dbReference type="ARBA" id="ARBA00022840"/>
    </source>
</evidence>
<proteinExistence type="inferred from homology"/>
<dbReference type="FunFam" id="3.40.50.300:FF:000225">
    <property type="entry name" value="Thymidylate kinase"/>
    <property type="match status" value="1"/>
</dbReference>
<dbReference type="GO" id="GO:0005524">
    <property type="term" value="F:ATP binding"/>
    <property type="evidence" value="ECO:0007669"/>
    <property type="project" value="UniProtKB-KW"/>
</dbReference>
<reference evidence="10" key="1">
    <citation type="journal article" date="2015" name="Nature">
        <title>Complex archaea that bridge the gap between prokaryotes and eukaryotes.</title>
        <authorList>
            <person name="Spang A."/>
            <person name="Saw J.H."/>
            <person name="Jorgensen S.L."/>
            <person name="Zaremba-Niedzwiedzka K."/>
            <person name="Martijn J."/>
            <person name="Lind A.E."/>
            <person name="van Eijk R."/>
            <person name="Schleper C."/>
            <person name="Guy L."/>
            <person name="Ettema T.J."/>
        </authorList>
    </citation>
    <scope>NUCLEOTIDE SEQUENCE</scope>
</reference>
<dbReference type="HAMAP" id="MF_00165">
    <property type="entry name" value="Thymidylate_kinase"/>
    <property type="match status" value="1"/>
</dbReference>
<keyword evidence="5" id="KW-0547">Nucleotide-binding</keyword>
<keyword evidence="6" id="KW-0418">Kinase</keyword>
<comment type="caution">
    <text evidence="10">The sequence shown here is derived from an EMBL/GenBank/DDBJ whole genome shotgun (WGS) entry which is preliminary data.</text>
</comment>
<dbReference type="PROSITE" id="PS01331">
    <property type="entry name" value="THYMIDYLATE_KINASE"/>
    <property type="match status" value="1"/>
</dbReference>
<dbReference type="GO" id="GO:0004798">
    <property type="term" value="F:dTMP kinase activity"/>
    <property type="evidence" value="ECO:0007669"/>
    <property type="project" value="UniProtKB-EC"/>
</dbReference>
<evidence type="ECO:0000256" key="2">
    <source>
        <dbReference type="ARBA" id="ARBA00012980"/>
    </source>
</evidence>
<dbReference type="GO" id="GO:0006233">
    <property type="term" value="P:dTDP biosynthetic process"/>
    <property type="evidence" value="ECO:0007669"/>
    <property type="project" value="InterPro"/>
</dbReference>
<dbReference type="EMBL" id="LAZR01000022">
    <property type="protein sequence ID" value="KKO04622.1"/>
    <property type="molecule type" value="Genomic_DNA"/>
</dbReference>
<accession>A0A0F9XYR3</accession>
<evidence type="ECO:0000256" key="1">
    <source>
        <dbReference type="ARBA" id="ARBA00009776"/>
    </source>
</evidence>
<dbReference type="GO" id="GO:0006227">
    <property type="term" value="P:dUDP biosynthetic process"/>
    <property type="evidence" value="ECO:0007669"/>
    <property type="project" value="TreeGrafter"/>
</dbReference>
<dbReference type="PANTHER" id="PTHR10344:SF4">
    <property type="entry name" value="UMP-CMP KINASE 2, MITOCHONDRIAL"/>
    <property type="match status" value="1"/>
</dbReference>
<dbReference type="InterPro" id="IPR027417">
    <property type="entry name" value="P-loop_NTPase"/>
</dbReference>
<organism evidence="10">
    <name type="scientific">marine sediment metagenome</name>
    <dbReference type="NCBI Taxonomy" id="412755"/>
    <lineage>
        <taxon>unclassified sequences</taxon>
        <taxon>metagenomes</taxon>
        <taxon>ecological metagenomes</taxon>
    </lineage>
</organism>
<dbReference type="Gene3D" id="3.40.50.300">
    <property type="entry name" value="P-loop containing nucleotide triphosphate hydrolases"/>
    <property type="match status" value="1"/>
</dbReference>
<feature type="domain" description="Thymidylate kinase-like" evidence="9">
    <location>
        <begin position="8"/>
        <end position="200"/>
    </location>
</feature>
<sequence>MTSFFITFEGGEGSGKTTQIARLARHLEAQGRIVVTTREPGGSPGADAIRHVILSGAAEELGPEVEAILFAAARADHVAAVIRPAIQRGEVVLCDRFHDSTRVYQFLDASLDRDLMKRLEQAATAGLYPNLTIILDVPAGIGAERARERRKGGTADRFEKEDEALHERRRQAFLDIAAEEPDRCIVVDGTRPEGVVAAEIAGIVDDRLEAARFEAICQSLNARQGTS</sequence>
<dbReference type="AlphaFoldDB" id="A0A0F9XYR3"/>
<keyword evidence="4" id="KW-0545">Nucleotide biosynthesis</keyword>
<dbReference type="NCBIfam" id="TIGR00041">
    <property type="entry name" value="DTMP_kinase"/>
    <property type="match status" value="1"/>
</dbReference>
<keyword evidence="7" id="KW-0067">ATP-binding</keyword>
<comment type="catalytic activity">
    <reaction evidence="8">
        <text>dTMP + ATP = dTDP + ADP</text>
        <dbReference type="Rhea" id="RHEA:13517"/>
        <dbReference type="ChEBI" id="CHEBI:30616"/>
        <dbReference type="ChEBI" id="CHEBI:58369"/>
        <dbReference type="ChEBI" id="CHEBI:63528"/>
        <dbReference type="ChEBI" id="CHEBI:456216"/>
        <dbReference type="EC" id="2.7.4.9"/>
    </reaction>
</comment>
<dbReference type="PANTHER" id="PTHR10344">
    <property type="entry name" value="THYMIDYLATE KINASE"/>
    <property type="match status" value="1"/>
</dbReference>
<dbReference type="InterPro" id="IPR018094">
    <property type="entry name" value="Thymidylate_kinase"/>
</dbReference>
<dbReference type="Pfam" id="PF02223">
    <property type="entry name" value="Thymidylate_kin"/>
    <property type="match status" value="1"/>
</dbReference>
<dbReference type="GO" id="GO:0006235">
    <property type="term" value="P:dTTP biosynthetic process"/>
    <property type="evidence" value="ECO:0007669"/>
    <property type="project" value="TreeGrafter"/>
</dbReference>
<evidence type="ECO:0000256" key="4">
    <source>
        <dbReference type="ARBA" id="ARBA00022727"/>
    </source>
</evidence>
<dbReference type="InterPro" id="IPR018095">
    <property type="entry name" value="Thymidylate_kin_CS"/>
</dbReference>
<evidence type="ECO:0000313" key="10">
    <source>
        <dbReference type="EMBL" id="KKO04622.1"/>
    </source>
</evidence>
<evidence type="ECO:0000259" key="9">
    <source>
        <dbReference type="Pfam" id="PF02223"/>
    </source>
</evidence>